<name>A0A9X2WCJ3_9GAMM</name>
<evidence type="ECO:0008006" key="4">
    <source>
        <dbReference type="Google" id="ProtNLM"/>
    </source>
</evidence>
<keyword evidence="3" id="KW-1185">Reference proteome</keyword>
<dbReference type="Proteomes" id="UP001147830">
    <property type="component" value="Unassembled WGS sequence"/>
</dbReference>
<proteinExistence type="predicted"/>
<feature type="signal peptide" evidence="1">
    <location>
        <begin position="1"/>
        <end position="20"/>
    </location>
</feature>
<evidence type="ECO:0000256" key="1">
    <source>
        <dbReference type="SAM" id="SignalP"/>
    </source>
</evidence>
<dbReference type="Gene3D" id="1.25.40.10">
    <property type="entry name" value="Tetratricopeptide repeat domain"/>
    <property type="match status" value="2"/>
</dbReference>
<keyword evidence="1" id="KW-0732">Signal</keyword>
<evidence type="ECO:0000313" key="3">
    <source>
        <dbReference type="Proteomes" id="UP001147830"/>
    </source>
</evidence>
<dbReference type="EMBL" id="JAOANI010000009">
    <property type="protein sequence ID" value="MCT7357928.1"/>
    <property type="molecule type" value="Genomic_DNA"/>
</dbReference>
<comment type="caution">
    <text evidence="2">The sequence shown here is derived from an EMBL/GenBank/DDBJ whole genome shotgun (WGS) entry which is preliminary data.</text>
</comment>
<feature type="chain" id="PRO_5040769827" description="Outer membrane lipoprotein BamD-like domain-containing protein" evidence="1">
    <location>
        <begin position="21"/>
        <end position="265"/>
    </location>
</feature>
<protein>
    <recommendedName>
        <fullName evidence="4">Outer membrane lipoprotein BamD-like domain-containing protein</fullName>
    </recommendedName>
</protein>
<gene>
    <name evidence="2" type="ORF">NYR02_02685</name>
</gene>
<dbReference type="SUPFAM" id="SSF81901">
    <property type="entry name" value="HCP-like"/>
    <property type="match status" value="1"/>
</dbReference>
<accession>A0A9X2WCJ3</accession>
<dbReference type="RefSeq" id="WP_260974854.1">
    <property type="nucleotide sequence ID" value="NZ_JAOANI010000009.1"/>
</dbReference>
<evidence type="ECO:0000313" key="2">
    <source>
        <dbReference type="EMBL" id="MCT7357928.1"/>
    </source>
</evidence>
<dbReference type="AlphaFoldDB" id="A0A9X2WCJ3"/>
<sequence length="265" mass="29772">MIKAILTAAAVAILTGCAAATPLLIAEAGGHQVARYDENIKVRAAAALHEEPDLLTFSVQAISRGKTEQAASTYMQGYSDPDYSSNMKSLALYQIALLYMNRFNDQRDDQKALSYLKQHRIEFPDSRLKEKVIKRIQIIETRQSEPVQLSATQLLKQVDRSKLLKADRTPFDSELTPMSERAITEARVADAEAVYLILYDNKASSAEMRAKSLYQLGLIYMSPYNQAGNNQKALAYFRKIVQEFPHVSVAPRANQRISELINRQD</sequence>
<dbReference type="InterPro" id="IPR011990">
    <property type="entry name" value="TPR-like_helical_dom_sf"/>
</dbReference>
<reference evidence="2" key="1">
    <citation type="journal article" date="2022" name="Front. Microbiol.">
        <title>Genome-based taxonomic rearrangement of Oceanobacter-related bacteria including the description of Thalassolituus hydrocarbonoclasticus sp. nov. and Thalassolituus pacificus sp. nov. and emended description of the genus Thalassolituus.</title>
        <authorList>
            <person name="Dong C."/>
            <person name="Wei L."/>
            <person name="Wang J."/>
            <person name="Lai Q."/>
            <person name="Huang Z."/>
            <person name="Shao Z."/>
        </authorList>
    </citation>
    <scope>NUCLEOTIDE SEQUENCE</scope>
    <source>
        <strain evidence="2">59MF3M-4</strain>
    </source>
</reference>
<reference evidence="2" key="2">
    <citation type="submission" date="2022-08" db="EMBL/GenBank/DDBJ databases">
        <authorList>
            <person name="Dong C."/>
        </authorList>
    </citation>
    <scope>NUCLEOTIDE SEQUENCE</scope>
    <source>
        <strain evidence="2">59MF3M-4</strain>
    </source>
</reference>
<dbReference type="PROSITE" id="PS51257">
    <property type="entry name" value="PROKAR_LIPOPROTEIN"/>
    <property type="match status" value="1"/>
</dbReference>
<organism evidence="2 3">
    <name type="scientific">Thalassolituus pacificus</name>
    <dbReference type="NCBI Taxonomy" id="2975440"/>
    <lineage>
        <taxon>Bacteria</taxon>
        <taxon>Pseudomonadati</taxon>
        <taxon>Pseudomonadota</taxon>
        <taxon>Gammaproteobacteria</taxon>
        <taxon>Oceanospirillales</taxon>
        <taxon>Oceanospirillaceae</taxon>
        <taxon>Thalassolituus</taxon>
    </lineage>
</organism>